<dbReference type="EMBL" id="KZ084131">
    <property type="protein sequence ID" value="OSC99076.1"/>
    <property type="molecule type" value="Genomic_DNA"/>
</dbReference>
<accession>A0A1Y2IDC2</accession>
<dbReference type="Proteomes" id="UP000193067">
    <property type="component" value="Unassembled WGS sequence"/>
</dbReference>
<feature type="compositionally biased region" description="Basic and acidic residues" evidence="1">
    <location>
        <begin position="263"/>
        <end position="276"/>
    </location>
</feature>
<reference evidence="2 3" key="1">
    <citation type="journal article" date="2015" name="Biotechnol. Biofuels">
        <title>Enhanced degradation of softwood versus hardwood by the white-rot fungus Pycnoporus coccineus.</title>
        <authorList>
            <person name="Couturier M."/>
            <person name="Navarro D."/>
            <person name="Chevret D."/>
            <person name="Henrissat B."/>
            <person name="Piumi F."/>
            <person name="Ruiz-Duenas F.J."/>
            <person name="Martinez A.T."/>
            <person name="Grigoriev I.V."/>
            <person name="Riley R."/>
            <person name="Lipzen A."/>
            <person name="Berrin J.G."/>
            <person name="Master E.R."/>
            <person name="Rosso M.N."/>
        </authorList>
    </citation>
    <scope>NUCLEOTIDE SEQUENCE [LARGE SCALE GENOMIC DNA]</scope>
    <source>
        <strain evidence="2 3">BRFM310</strain>
    </source>
</reference>
<evidence type="ECO:0000313" key="2">
    <source>
        <dbReference type="EMBL" id="OSC99076.1"/>
    </source>
</evidence>
<sequence length="415" mass="43423">MSTAPPPAAASAPAPAANGSRDYDSPAPSFDALLRQLRLEVARVLQLPPESRPKEEPALVSLANRALARYPHPDRSTLPSPLLQIDAYQRSPNPTESLTKYLDARRAILALDGDDAMDAGDKDAIGEPALDTSLDAARDSDEDAIGSEHPRSPSFGPSAASPVANHTYTGDERCTNCIARNNPTCVVNSSRQRCDSCFLKRHRCSKVPTPPTRPARESNANANTAAAGNAKSASTSKGKAAGDAPTTTNGESASARSQKRKRPADVEDTKRPEPAAKRPTRPSRPSAATTAAAAPAASTSASAPVTRVPAQKREKPPIQNGVAAAGAGASASALTNPLNALAASASRAPRAPAVPVNSNAHVHAVPPPPPPLHQHHARLQYYQDKLKVVTGMLEMLQGAVKDVQDQIAMEMAAMR</sequence>
<feature type="compositionally biased region" description="Polar residues" evidence="1">
    <location>
        <begin position="245"/>
        <end position="256"/>
    </location>
</feature>
<feature type="compositionally biased region" description="Low complexity" evidence="1">
    <location>
        <begin position="218"/>
        <end position="242"/>
    </location>
</feature>
<gene>
    <name evidence="2" type="ORF">PYCCODRAFT_1427421</name>
</gene>
<feature type="region of interest" description="Disordered" evidence="1">
    <location>
        <begin position="204"/>
        <end position="317"/>
    </location>
</feature>
<proteinExistence type="predicted"/>
<name>A0A1Y2IDC2_TRAC3</name>
<keyword evidence="3" id="KW-1185">Reference proteome</keyword>
<dbReference type="OrthoDB" id="2756689at2759"/>
<protein>
    <submittedName>
        <fullName evidence="2">Uncharacterized protein</fullName>
    </submittedName>
</protein>
<evidence type="ECO:0000256" key="1">
    <source>
        <dbReference type="SAM" id="MobiDB-lite"/>
    </source>
</evidence>
<feature type="region of interest" description="Disordered" evidence="1">
    <location>
        <begin position="1"/>
        <end position="29"/>
    </location>
</feature>
<dbReference type="AlphaFoldDB" id="A0A1Y2IDC2"/>
<feature type="compositionally biased region" description="Low complexity" evidence="1">
    <location>
        <begin position="283"/>
        <end position="307"/>
    </location>
</feature>
<evidence type="ECO:0000313" key="3">
    <source>
        <dbReference type="Proteomes" id="UP000193067"/>
    </source>
</evidence>
<feature type="region of interest" description="Disordered" evidence="1">
    <location>
        <begin position="138"/>
        <end position="164"/>
    </location>
</feature>
<organism evidence="2 3">
    <name type="scientific">Trametes coccinea (strain BRFM310)</name>
    <name type="common">Pycnoporus coccineus</name>
    <dbReference type="NCBI Taxonomy" id="1353009"/>
    <lineage>
        <taxon>Eukaryota</taxon>
        <taxon>Fungi</taxon>
        <taxon>Dikarya</taxon>
        <taxon>Basidiomycota</taxon>
        <taxon>Agaricomycotina</taxon>
        <taxon>Agaricomycetes</taxon>
        <taxon>Polyporales</taxon>
        <taxon>Polyporaceae</taxon>
        <taxon>Trametes</taxon>
    </lineage>
</organism>